<evidence type="ECO:0000256" key="5">
    <source>
        <dbReference type="ARBA" id="ARBA00022692"/>
    </source>
</evidence>
<dbReference type="PROSITE" id="PS51371">
    <property type="entry name" value="CBS"/>
    <property type="match status" value="2"/>
</dbReference>
<feature type="binding site" evidence="16">
    <location>
        <position position="166"/>
    </location>
    <ligand>
        <name>Zn(2+)</name>
        <dbReference type="ChEBI" id="CHEBI:29105"/>
        <note>catalytic</note>
    </ligand>
</feature>
<dbReference type="Gene3D" id="3.10.580.10">
    <property type="entry name" value="CBS-domain"/>
    <property type="match status" value="2"/>
</dbReference>
<evidence type="ECO:0000256" key="6">
    <source>
        <dbReference type="ARBA" id="ARBA00022723"/>
    </source>
</evidence>
<gene>
    <name evidence="19" type="ORF">ABB55_26395</name>
</gene>
<dbReference type="GO" id="GO:0008237">
    <property type="term" value="F:metallopeptidase activity"/>
    <property type="evidence" value="ECO:0007669"/>
    <property type="project" value="UniProtKB-UniRule"/>
</dbReference>
<dbReference type="InterPro" id="IPR046342">
    <property type="entry name" value="CBS_dom_sf"/>
</dbReference>
<reference evidence="19 20" key="2">
    <citation type="submission" date="2015-10" db="EMBL/GenBank/DDBJ databases">
        <title>Draft Genome Sequence of Prosthecomicrobium hirschii ATCC 27832.</title>
        <authorList>
            <person name="Daniel J."/>
            <person name="Givan S.A."/>
            <person name="Brun Y.V."/>
            <person name="Brown P.J."/>
        </authorList>
    </citation>
    <scope>NUCLEOTIDE SEQUENCE [LARGE SCALE GENOMIC DNA]</scope>
    <source>
        <strain evidence="19 20">16</strain>
    </source>
</reference>
<keyword evidence="20" id="KW-1185">Reference proteome</keyword>
<evidence type="ECO:0000313" key="20">
    <source>
        <dbReference type="Proteomes" id="UP000048984"/>
    </source>
</evidence>
<keyword evidence="13 14" id="KW-0472">Membrane</keyword>
<evidence type="ECO:0000256" key="8">
    <source>
        <dbReference type="ARBA" id="ARBA00022801"/>
    </source>
</evidence>
<evidence type="ECO:0000256" key="13">
    <source>
        <dbReference type="ARBA" id="ARBA00023136"/>
    </source>
</evidence>
<dbReference type="RefSeq" id="WP_054361492.1">
    <property type="nucleotide sequence ID" value="NZ_LJYW01000001.1"/>
</dbReference>
<evidence type="ECO:0000256" key="9">
    <source>
        <dbReference type="ARBA" id="ARBA00022833"/>
    </source>
</evidence>
<accession>A0A0P6VRF3</accession>
<feature type="domain" description="CBS" evidence="18">
    <location>
        <begin position="316"/>
        <end position="375"/>
    </location>
</feature>
<feature type="transmembrane region" description="Helical" evidence="14">
    <location>
        <begin position="50"/>
        <end position="68"/>
    </location>
</feature>
<comment type="subcellular location">
    <subcellularLocation>
        <location evidence="1">Cell membrane</location>
        <topology evidence="1">Multi-pass membrane protein</topology>
    </subcellularLocation>
</comment>
<evidence type="ECO:0000256" key="12">
    <source>
        <dbReference type="ARBA" id="ARBA00023122"/>
    </source>
</evidence>
<dbReference type="PANTHER" id="PTHR39188">
    <property type="entry name" value="MEMBRANE-ASSOCIATED ZINC METALLOPROTEASE M50B"/>
    <property type="match status" value="1"/>
</dbReference>
<feature type="active site" evidence="15">
    <location>
        <position position="69"/>
    </location>
</feature>
<feature type="domain" description="CBS" evidence="18">
    <location>
        <begin position="252"/>
        <end position="309"/>
    </location>
</feature>
<comment type="cofactor">
    <cofactor evidence="14 16">
        <name>Zn(2+)</name>
        <dbReference type="ChEBI" id="CHEBI:29105"/>
    </cofactor>
    <text evidence="14 16">Binds 1 zinc ion per subunit.</text>
</comment>
<keyword evidence="11 14" id="KW-0482">Metalloprotease</keyword>
<keyword evidence="12 17" id="KW-0129">CBS domain</keyword>
<dbReference type="Proteomes" id="UP000048984">
    <property type="component" value="Unassembled WGS sequence"/>
</dbReference>
<evidence type="ECO:0000256" key="17">
    <source>
        <dbReference type="PROSITE-ProRule" id="PRU00703"/>
    </source>
</evidence>
<evidence type="ECO:0000256" key="15">
    <source>
        <dbReference type="PIRSR" id="PIRSR006404-1"/>
    </source>
</evidence>
<dbReference type="InterPro" id="IPR000644">
    <property type="entry name" value="CBS_dom"/>
</dbReference>
<feature type="binding site" evidence="16">
    <location>
        <position position="68"/>
    </location>
    <ligand>
        <name>Zn(2+)</name>
        <dbReference type="ChEBI" id="CHEBI:29105"/>
        <note>catalytic</note>
    </ligand>
</feature>
<evidence type="ECO:0000259" key="18">
    <source>
        <dbReference type="PROSITE" id="PS51371"/>
    </source>
</evidence>
<name>A0A0P6VRF3_9HYPH</name>
<dbReference type="PANTHER" id="PTHR39188:SF3">
    <property type="entry name" value="STAGE IV SPORULATION PROTEIN FB"/>
    <property type="match status" value="1"/>
</dbReference>
<keyword evidence="3" id="KW-1003">Cell membrane</keyword>
<comment type="caution">
    <text evidence="14">Lacks conserved residue(s) required for the propagation of feature annotation.</text>
</comment>
<evidence type="ECO:0000256" key="2">
    <source>
        <dbReference type="ARBA" id="ARBA00007931"/>
    </source>
</evidence>
<dbReference type="CDD" id="cd06164">
    <property type="entry name" value="S2P-M50_SpoIVFB_CBS"/>
    <property type="match status" value="1"/>
</dbReference>
<dbReference type="GO" id="GO:0005886">
    <property type="term" value="C:plasma membrane"/>
    <property type="evidence" value="ECO:0007669"/>
    <property type="project" value="UniProtKB-SubCell"/>
</dbReference>
<dbReference type="GO" id="GO:0006508">
    <property type="term" value="P:proteolysis"/>
    <property type="evidence" value="ECO:0007669"/>
    <property type="project" value="UniProtKB-KW"/>
</dbReference>
<comment type="similarity">
    <text evidence="2 14">Belongs to the peptidase M50B family.</text>
</comment>
<evidence type="ECO:0000256" key="4">
    <source>
        <dbReference type="ARBA" id="ARBA00022670"/>
    </source>
</evidence>
<evidence type="ECO:0000256" key="16">
    <source>
        <dbReference type="PIRSR" id="PIRSR006404-2"/>
    </source>
</evidence>
<evidence type="ECO:0000256" key="3">
    <source>
        <dbReference type="ARBA" id="ARBA00022475"/>
    </source>
</evidence>
<dbReference type="GO" id="GO:0046872">
    <property type="term" value="F:metal ion binding"/>
    <property type="evidence" value="ECO:0007669"/>
    <property type="project" value="UniProtKB-UniRule"/>
</dbReference>
<dbReference type="InterPro" id="IPR008915">
    <property type="entry name" value="Peptidase_M50"/>
</dbReference>
<proteinExistence type="inferred from homology"/>
<sequence>MFGSSLTLFRVFGIEIKVNLSWAFIALLIAWSLASGTFPDMHEGLAKATYWAMGILAVVGIFFSILLHELAHSLVALKHGIPMRGITLHLFGGAAEMEAEPTSARAEFLMAIAGPASSVAIGLILRLVLWASGLGGDDPAGILLRYLATLNFILAAFNMLPAFPLDGGRVLRAALWSRSGDRAAATRTAARIGGAIGFGIAGLGLLEILAGAFGGGLWLVLIGFFIRSAAQTAEIDLAARSVFTGHAVADYMTADLITVGPNMAVGDFLETVVYRSRHAAYPVVDGAGTARGLVQVGSLHRLPREDWATTPVLSIMDPASPETTVSPDRPAVDALEQMQRTGQGRLLVVADGKLVGLLTLKDLLETLSLRMQFDRPAK</sequence>
<dbReference type="SUPFAM" id="SSF54631">
    <property type="entry name" value="CBS-domain pair"/>
    <property type="match status" value="1"/>
</dbReference>
<dbReference type="SMART" id="SM00116">
    <property type="entry name" value="CBS"/>
    <property type="match status" value="2"/>
</dbReference>
<feature type="transmembrane region" description="Helical" evidence="14">
    <location>
        <begin position="143"/>
        <end position="163"/>
    </location>
</feature>
<keyword evidence="8 14" id="KW-0378">Hydrolase</keyword>
<keyword evidence="7" id="KW-0677">Repeat</keyword>
<keyword evidence="10 14" id="KW-1133">Transmembrane helix</keyword>
<dbReference type="InterPro" id="IPR016483">
    <property type="entry name" value="UCP006404_Pept_M50_CBS"/>
</dbReference>
<feature type="transmembrane region" description="Helical" evidence="14">
    <location>
        <begin position="20"/>
        <end position="38"/>
    </location>
</feature>
<evidence type="ECO:0000256" key="10">
    <source>
        <dbReference type="ARBA" id="ARBA00022989"/>
    </source>
</evidence>
<protein>
    <recommendedName>
        <fullName evidence="14">Zinc metalloprotease</fullName>
    </recommendedName>
</protein>
<dbReference type="AlphaFoldDB" id="A0A0P6VRF3"/>
<keyword evidence="5 14" id="KW-0812">Transmembrane</keyword>
<dbReference type="STRING" id="665126.ABB55_26395"/>
<feature type="transmembrane region" description="Helical" evidence="14">
    <location>
        <begin position="108"/>
        <end position="131"/>
    </location>
</feature>
<keyword evidence="9 14" id="KW-0862">Zinc</keyword>
<organism evidence="19 20">
    <name type="scientific">Prosthecodimorpha hirschii</name>
    <dbReference type="NCBI Taxonomy" id="665126"/>
    <lineage>
        <taxon>Bacteria</taxon>
        <taxon>Pseudomonadati</taxon>
        <taxon>Pseudomonadota</taxon>
        <taxon>Alphaproteobacteria</taxon>
        <taxon>Hyphomicrobiales</taxon>
        <taxon>Ancalomicrobiaceae</taxon>
        <taxon>Prosthecodimorpha</taxon>
    </lineage>
</organism>
<keyword evidence="6 14" id="KW-0479">Metal-binding</keyword>
<evidence type="ECO:0000256" key="7">
    <source>
        <dbReference type="ARBA" id="ARBA00022737"/>
    </source>
</evidence>
<dbReference type="EMBL" id="LJYW01000001">
    <property type="protein sequence ID" value="KPL55326.1"/>
    <property type="molecule type" value="Genomic_DNA"/>
</dbReference>
<evidence type="ECO:0000256" key="1">
    <source>
        <dbReference type="ARBA" id="ARBA00004651"/>
    </source>
</evidence>
<reference evidence="19 20" key="1">
    <citation type="submission" date="2015-09" db="EMBL/GenBank/DDBJ databases">
        <authorList>
            <person name="Jackson K.R."/>
            <person name="Lunt B.L."/>
            <person name="Fisher J.N.B."/>
            <person name="Gardner A.V."/>
            <person name="Bailey M.E."/>
            <person name="Deus L.M."/>
            <person name="Earl A.S."/>
            <person name="Gibby P.D."/>
            <person name="Hartmann K.A."/>
            <person name="Liu J.E."/>
            <person name="Manci A.M."/>
            <person name="Nielsen D.A."/>
            <person name="Solomon M.B."/>
            <person name="Breakwell D.P."/>
            <person name="Burnett S.H."/>
            <person name="Grose J.H."/>
        </authorList>
    </citation>
    <scope>NUCLEOTIDE SEQUENCE [LARGE SCALE GENOMIC DNA]</scope>
    <source>
        <strain evidence="19 20">16</strain>
    </source>
</reference>
<keyword evidence="4 14" id="KW-0645">Protease</keyword>
<evidence type="ECO:0000256" key="14">
    <source>
        <dbReference type="PIRNR" id="PIRNR006404"/>
    </source>
</evidence>
<comment type="caution">
    <text evidence="19">The sequence shown here is derived from an EMBL/GenBank/DDBJ whole genome shotgun (WGS) entry which is preliminary data.</text>
</comment>
<dbReference type="Pfam" id="PF02163">
    <property type="entry name" value="Peptidase_M50"/>
    <property type="match status" value="2"/>
</dbReference>
<dbReference type="Pfam" id="PF00571">
    <property type="entry name" value="CBS"/>
    <property type="match status" value="2"/>
</dbReference>
<dbReference type="PIRSF" id="PIRSF006404">
    <property type="entry name" value="UCP006404_Pept_M50_CBS"/>
    <property type="match status" value="1"/>
</dbReference>
<feature type="binding site" evidence="16">
    <location>
        <position position="72"/>
    </location>
    <ligand>
        <name>Zn(2+)</name>
        <dbReference type="ChEBI" id="CHEBI:29105"/>
        <note>catalytic</note>
    </ligand>
</feature>
<evidence type="ECO:0000256" key="11">
    <source>
        <dbReference type="ARBA" id="ARBA00023049"/>
    </source>
</evidence>
<evidence type="ECO:0000313" key="19">
    <source>
        <dbReference type="EMBL" id="KPL55326.1"/>
    </source>
</evidence>